<evidence type="ECO:0000313" key="1">
    <source>
        <dbReference type="EMBL" id="RCN56413.1"/>
    </source>
</evidence>
<dbReference type="AlphaFoldDB" id="A0A368HDB0"/>
<sequence length="164" mass="18170">MSANVYVQWEDGYRAGLATSTVRSVSRVAALLGYRYGRDLSCARMKRHILRHHDFGAAVSEEAPRLNGQYRVSRVSRVTPQAVNETTLTSFAVMCRILHMCRAAEAERLLRKPNGTAAIWRSSNISDARLATRFLFCAMPWMATGVLMPGFSCANGAHASFNKA</sequence>
<keyword evidence="2" id="KW-1185">Reference proteome</keyword>
<protein>
    <submittedName>
        <fullName evidence="1">Uncharacterized protein</fullName>
    </submittedName>
</protein>
<dbReference type="EMBL" id="PSYR01000002">
    <property type="protein sequence ID" value="RCN56413.1"/>
    <property type="molecule type" value="Genomic_DNA"/>
</dbReference>
<dbReference type="Proteomes" id="UP000253250">
    <property type="component" value="Unassembled WGS sequence"/>
</dbReference>
<comment type="caution">
    <text evidence="1">The sequence shown here is derived from an EMBL/GenBank/DDBJ whole genome shotgun (WGS) entry which is preliminary data.</text>
</comment>
<accession>A0A368HDB0</accession>
<reference evidence="1 2" key="1">
    <citation type="submission" date="2018-02" db="EMBL/GenBank/DDBJ databases">
        <title>Insights into the biology of acidophilic members of the Acidiferrobacteraceae family derived from comparative genomic analyses.</title>
        <authorList>
            <person name="Issotta F."/>
            <person name="Thyssen C."/>
            <person name="Mena C."/>
            <person name="Moya A."/>
            <person name="Bellenberg S."/>
            <person name="Sproer C."/>
            <person name="Covarrubias P.C."/>
            <person name="Sand W."/>
            <person name="Quatrini R."/>
            <person name="Vera M."/>
        </authorList>
    </citation>
    <scope>NUCLEOTIDE SEQUENCE [LARGE SCALE GENOMIC DNA]</scope>
    <source>
        <strain evidence="2">m-1</strain>
    </source>
</reference>
<evidence type="ECO:0000313" key="2">
    <source>
        <dbReference type="Proteomes" id="UP000253250"/>
    </source>
</evidence>
<proteinExistence type="predicted"/>
<gene>
    <name evidence="1" type="ORF">C4900_11350</name>
</gene>
<name>A0A368HDB0_9GAMM</name>
<organism evidence="1 2">
    <name type="scientific">Acidiferrobacter thiooxydans</name>
    <dbReference type="NCBI Taxonomy" id="163359"/>
    <lineage>
        <taxon>Bacteria</taxon>
        <taxon>Pseudomonadati</taxon>
        <taxon>Pseudomonadota</taxon>
        <taxon>Gammaproteobacteria</taxon>
        <taxon>Acidiferrobacterales</taxon>
        <taxon>Acidiferrobacteraceae</taxon>
        <taxon>Acidiferrobacter</taxon>
    </lineage>
</organism>